<dbReference type="GO" id="GO:1990404">
    <property type="term" value="F:NAD+-protein mono-ADP-ribosyltransferase activity"/>
    <property type="evidence" value="ECO:0007669"/>
    <property type="project" value="TreeGrafter"/>
</dbReference>
<dbReference type="PROSITE" id="PS51059">
    <property type="entry name" value="PARP_CATALYTIC"/>
    <property type="match status" value="1"/>
</dbReference>
<feature type="region of interest" description="Disordered" evidence="16">
    <location>
        <begin position="107"/>
        <end position="161"/>
    </location>
</feature>
<evidence type="ECO:0000256" key="10">
    <source>
        <dbReference type="ARBA" id="ARBA00023027"/>
    </source>
</evidence>
<evidence type="ECO:0000256" key="3">
    <source>
        <dbReference type="ARBA" id="ARBA00022679"/>
    </source>
</evidence>
<comment type="catalytic activity">
    <reaction evidence="14">
        <text>NAD(+) + (ADP-D-ribosyl)n-acceptor = nicotinamide + (ADP-D-ribosyl)n+1-acceptor + H(+).</text>
        <dbReference type="EC" id="2.4.2.30"/>
    </reaction>
</comment>
<dbReference type="GO" id="GO:0005730">
    <property type="term" value="C:nucleolus"/>
    <property type="evidence" value="ECO:0007669"/>
    <property type="project" value="TreeGrafter"/>
</dbReference>
<organism evidence="21 22">
    <name type="scientific">Boothiomyces macroporosus</name>
    <dbReference type="NCBI Taxonomy" id="261099"/>
    <lineage>
        <taxon>Eukaryota</taxon>
        <taxon>Fungi</taxon>
        <taxon>Fungi incertae sedis</taxon>
        <taxon>Chytridiomycota</taxon>
        <taxon>Chytridiomycota incertae sedis</taxon>
        <taxon>Chytridiomycetes</taxon>
        <taxon>Rhizophydiales</taxon>
        <taxon>Terramycetaceae</taxon>
        <taxon>Boothiomyces</taxon>
    </lineage>
</organism>
<evidence type="ECO:0000256" key="15">
    <source>
        <dbReference type="RuleBase" id="RU362114"/>
    </source>
</evidence>
<dbReference type="SUPFAM" id="SSF142921">
    <property type="entry name" value="WGR domain-like"/>
    <property type="match status" value="1"/>
</dbReference>
<dbReference type="FunFam" id="3.90.228.10:FF:000002">
    <property type="entry name" value="Poly [ADP-ribose] polymerase"/>
    <property type="match status" value="1"/>
</dbReference>
<feature type="domain" description="PARP catalytic" evidence="18">
    <location>
        <begin position="435"/>
        <end position="652"/>
    </location>
</feature>
<keyword evidence="10 15" id="KW-0520">NAD</keyword>
<evidence type="ECO:0000256" key="1">
    <source>
        <dbReference type="ARBA" id="ARBA00004123"/>
    </source>
</evidence>
<dbReference type="PROSITE" id="PS51977">
    <property type="entry name" value="WGR"/>
    <property type="match status" value="1"/>
</dbReference>
<dbReference type="FunFam" id="1.20.142.10:FF:000001">
    <property type="entry name" value="Poly [ADP-ribose] polymerase"/>
    <property type="match status" value="1"/>
</dbReference>
<keyword evidence="6" id="KW-0677">Repeat</keyword>
<comment type="subcellular location">
    <subcellularLocation>
        <location evidence="1">Nucleus</location>
    </subcellularLocation>
</comment>
<dbReference type="EC" id="2.4.2.-" evidence="15"/>
<keyword evidence="8" id="KW-0863">Zinc-finger</keyword>
<evidence type="ECO:0000259" key="19">
    <source>
        <dbReference type="PROSITE" id="PS51060"/>
    </source>
</evidence>
<evidence type="ECO:0000313" key="21">
    <source>
        <dbReference type="EMBL" id="KAJ3253177.1"/>
    </source>
</evidence>
<dbReference type="InterPro" id="IPR050800">
    <property type="entry name" value="ARTD/PARP"/>
</dbReference>
<dbReference type="AlphaFoldDB" id="A0AAD5UBF9"/>
<evidence type="ECO:0000256" key="11">
    <source>
        <dbReference type="ARBA" id="ARBA00023125"/>
    </source>
</evidence>
<dbReference type="Pfam" id="PF05406">
    <property type="entry name" value="WGR"/>
    <property type="match status" value="1"/>
</dbReference>
<dbReference type="InterPro" id="IPR008893">
    <property type="entry name" value="WGR_domain"/>
</dbReference>
<dbReference type="Proteomes" id="UP001210925">
    <property type="component" value="Unassembled WGS sequence"/>
</dbReference>
<dbReference type="InterPro" id="IPR036616">
    <property type="entry name" value="Poly(ADP-ribose)pol_reg_dom_sf"/>
</dbReference>
<dbReference type="Pfam" id="PF16589">
    <property type="entry name" value="BRCT_2"/>
    <property type="match status" value="1"/>
</dbReference>
<dbReference type="GO" id="GO:0003950">
    <property type="term" value="F:NAD+ poly-ADP-ribosyltransferase activity"/>
    <property type="evidence" value="ECO:0007669"/>
    <property type="project" value="UniProtKB-UniRule"/>
</dbReference>
<evidence type="ECO:0000256" key="8">
    <source>
        <dbReference type="ARBA" id="ARBA00022771"/>
    </source>
</evidence>
<keyword evidence="11" id="KW-0238">DNA-binding</keyword>
<evidence type="ECO:0000256" key="9">
    <source>
        <dbReference type="ARBA" id="ARBA00022833"/>
    </source>
</evidence>
<dbReference type="Gene3D" id="2.20.140.10">
    <property type="entry name" value="WGR domain"/>
    <property type="match status" value="1"/>
</dbReference>
<evidence type="ECO:0000256" key="5">
    <source>
        <dbReference type="ARBA" id="ARBA00022723"/>
    </source>
</evidence>
<evidence type="ECO:0000256" key="4">
    <source>
        <dbReference type="ARBA" id="ARBA00022695"/>
    </source>
</evidence>
<dbReference type="InterPro" id="IPR036930">
    <property type="entry name" value="WGR_dom_sf"/>
</dbReference>
<protein>
    <recommendedName>
        <fullName evidence="15">Poly [ADP-ribose] polymerase</fullName>
        <shortName evidence="15">PARP</shortName>
        <ecNumber evidence="15">2.4.2.-</ecNumber>
    </recommendedName>
</protein>
<dbReference type="SUPFAM" id="SSF52113">
    <property type="entry name" value="BRCT domain"/>
    <property type="match status" value="1"/>
</dbReference>
<keyword evidence="22" id="KW-1185">Reference proteome</keyword>
<dbReference type="PANTHER" id="PTHR10459:SF60">
    <property type="entry name" value="POLY [ADP-RIBOSE] POLYMERASE 2"/>
    <property type="match status" value="1"/>
</dbReference>
<dbReference type="SUPFAM" id="SSF47587">
    <property type="entry name" value="Domain of poly(ADP-ribose) polymerase"/>
    <property type="match status" value="1"/>
</dbReference>
<feature type="domain" description="WGR" evidence="20">
    <location>
        <begin position="183"/>
        <end position="279"/>
    </location>
</feature>
<evidence type="ECO:0000256" key="13">
    <source>
        <dbReference type="ARBA" id="ARBA00024347"/>
    </source>
</evidence>
<dbReference type="GO" id="GO:0070212">
    <property type="term" value="P:protein poly-ADP-ribosylation"/>
    <property type="evidence" value="ECO:0007669"/>
    <property type="project" value="TreeGrafter"/>
</dbReference>
<feature type="compositionally biased region" description="Basic and acidic residues" evidence="16">
    <location>
        <begin position="134"/>
        <end position="161"/>
    </location>
</feature>
<keyword evidence="12" id="KW-0539">Nucleus</keyword>
<accession>A0AAD5UBF9</accession>
<evidence type="ECO:0000256" key="12">
    <source>
        <dbReference type="ARBA" id="ARBA00023242"/>
    </source>
</evidence>
<reference evidence="21" key="1">
    <citation type="submission" date="2020-05" db="EMBL/GenBank/DDBJ databases">
        <title>Phylogenomic resolution of chytrid fungi.</title>
        <authorList>
            <person name="Stajich J.E."/>
            <person name="Amses K."/>
            <person name="Simmons R."/>
            <person name="Seto K."/>
            <person name="Myers J."/>
            <person name="Bonds A."/>
            <person name="Quandt C.A."/>
            <person name="Barry K."/>
            <person name="Liu P."/>
            <person name="Grigoriev I."/>
            <person name="Longcore J.E."/>
            <person name="James T.Y."/>
        </authorList>
    </citation>
    <scope>NUCLEOTIDE SEQUENCE</scope>
    <source>
        <strain evidence="21">PLAUS21</strain>
    </source>
</reference>
<sequence>MRRSSRNANNNTSNVDSGNSDPQLFESKVFVLSNSVAKSDLKSSISSHGGKVLTSLSAKAELVDPVQAKIKNAFQKSIPVVSTDFINDSIKDKVLVDDSKHLLTDKDVSSTDVDMDGSDPEENEENQPPKKKAKTEEKKDKDAEPEDKEKKDKDDEPEDKEKIVKVIKKGSAIVDHLCPGGYQMHVYEDNANVYDVMLNQTDIKNNNNKFYVLQLLQNDTSGAVYVWTRWGRVGVDGQNKLELCPSLPSAIATFQKKFHDKTKNHWDNRANFVKYPGKYFLIERDFEEEVEPDPAEETVKVEKKIPDSKLEKPVKDLIDLIFNTKMMEQQMMEIGYDAKKMPLGKLSKAHIQKGYNVLTKIGEVLRENSKNKHSKLQDLSSEFYTIIPHSFGFSVPPVINSDDALARKIEMVEALADIEIATTLLKNMDKEVTEHPSDRNYHSLKRDLKPIDKKSKTFNILKKYTQNTHGKTHNAYKLEILDAFELHRDEEAEKFNNVGKEYHSNKMLLWHGSRLTNFVGILSQGLRIAPPEAPVTGYMFGKGVYFADMVSKSANYCCTSRQSNTGILLLCEVALGKHNELYSADYNAGDRLKAVNAHSTKGLGRTVPDPKEFVELDGVTVPCGKGIDAKLDQSYLQYNEYIVYDVSQIKIK</sequence>
<feature type="region of interest" description="Disordered" evidence="16">
    <location>
        <begin position="1"/>
        <end position="22"/>
    </location>
</feature>
<dbReference type="SMART" id="SM00773">
    <property type="entry name" value="WGR"/>
    <property type="match status" value="1"/>
</dbReference>
<dbReference type="PANTHER" id="PTHR10459">
    <property type="entry name" value="DNA LIGASE"/>
    <property type="match status" value="1"/>
</dbReference>
<dbReference type="GO" id="GO:0003677">
    <property type="term" value="F:DNA binding"/>
    <property type="evidence" value="ECO:0007669"/>
    <property type="project" value="UniProtKB-KW"/>
</dbReference>
<keyword evidence="5" id="KW-0479">Metal-binding</keyword>
<dbReference type="EMBL" id="JADGKB010000117">
    <property type="protein sequence ID" value="KAJ3253177.1"/>
    <property type="molecule type" value="Genomic_DNA"/>
</dbReference>
<evidence type="ECO:0000256" key="16">
    <source>
        <dbReference type="SAM" id="MobiDB-lite"/>
    </source>
</evidence>
<keyword evidence="3 15" id="KW-0808">Transferase</keyword>
<feature type="domain" description="PARP alpha-helical" evidence="19">
    <location>
        <begin position="307"/>
        <end position="426"/>
    </location>
</feature>
<dbReference type="Pfam" id="PF00644">
    <property type="entry name" value="PARP"/>
    <property type="match status" value="1"/>
</dbReference>
<dbReference type="PROSITE" id="PS51060">
    <property type="entry name" value="PARP_ALPHA_HD"/>
    <property type="match status" value="1"/>
</dbReference>
<evidence type="ECO:0000259" key="18">
    <source>
        <dbReference type="PROSITE" id="PS51059"/>
    </source>
</evidence>
<dbReference type="Gene3D" id="3.40.50.10190">
    <property type="entry name" value="BRCT domain"/>
    <property type="match status" value="1"/>
</dbReference>
<evidence type="ECO:0000259" key="17">
    <source>
        <dbReference type="PROSITE" id="PS50172"/>
    </source>
</evidence>
<proteinExistence type="inferred from homology"/>
<keyword evidence="2 15" id="KW-0328">Glycosyltransferase</keyword>
<evidence type="ECO:0000256" key="7">
    <source>
        <dbReference type="ARBA" id="ARBA00022765"/>
    </source>
</evidence>
<comment type="caution">
    <text evidence="21">The sequence shown here is derived from an EMBL/GenBank/DDBJ whole genome shotgun (WGS) entry which is preliminary data.</text>
</comment>
<keyword evidence="4" id="KW-0548">Nucleotidyltransferase</keyword>
<name>A0AAD5UBF9_9FUNG</name>
<dbReference type="InterPro" id="IPR001357">
    <property type="entry name" value="BRCT_dom"/>
</dbReference>
<dbReference type="CDD" id="cd01437">
    <property type="entry name" value="parp_like"/>
    <property type="match status" value="1"/>
</dbReference>
<dbReference type="Gene3D" id="3.90.228.10">
    <property type="match status" value="1"/>
</dbReference>
<dbReference type="InterPro" id="IPR004102">
    <property type="entry name" value="Poly(ADP-ribose)pol_reg_dom"/>
</dbReference>
<feature type="domain" description="BRCT" evidence="17">
    <location>
        <begin position="20"/>
        <end position="103"/>
    </location>
</feature>
<dbReference type="GO" id="GO:0006302">
    <property type="term" value="P:double-strand break repair"/>
    <property type="evidence" value="ECO:0007669"/>
    <property type="project" value="TreeGrafter"/>
</dbReference>
<evidence type="ECO:0000313" key="22">
    <source>
        <dbReference type="Proteomes" id="UP001210925"/>
    </source>
</evidence>
<keyword evidence="7" id="KW-0013">ADP-ribosylation</keyword>
<evidence type="ECO:0000256" key="14">
    <source>
        <dbReference type="ARBA" id="ARBA00033987"/>
    </source>
</evidence>
<evidence type="ECO:0000256" key="6">
    <source>
        <dbReference type="ARBA" id="ARBA00022737"/>
    </source>
</evidence>
<dbReference type="PROSITE" id="PS50172">
    <property type="entry name" value="BRCT"/>
    <property type="match status" value="1"/>
</dbReference>
<feature type="compositionally biased region" description="Acidic residues" evidence="16">
    <location>
        <begin position="113"/>
        <end position="125"/>
    </location>
</feature>
<dbReference type="GO" id="GO:0016779">
    <property type="term" value="F:nucleotidyltransferase activity"/>
    <property type="evidence" value="ECO:0007669"/>
    <property type="project" value="UniProtKB-KW"/>
</dbReference>
<dbReference type="GO" id="GO:0008270">
    <property type="term" value="F:zinc ion binding"/>
    <property type="evidence" value="ECO:0007669"/>
    <property type="project" value="UniProtKB-KW"/>
</dbReference>
<dbReference type="Pfam" id="PF02877">
    <property type="entry name" value="PARP_reg"/>
    <property type="match status" value="1"/>
</dbReference>
<gene>
    <name evidence="21" type="primary">PARP2</name>
    <name evidence="21" type="ORF">HK103_000818</name>
</gene>
<evidence type="ECO:0000259" key="20">
    <source>
        <dbReference type="PROSITE" id="PS51977"/>
    </source>
</evidence>
<evidence type="ECO:0000256" key="2">
    <source>
        <dbReference type="ARBA" id="ARBA00022676"/>
    </source>
</evidence>
<dbReference type="FunFam" id="2.20.140.10:FF:000001">
    <property type="entry name" value="Poly [ADP-ribose] polymerase"/>
    <property type="match status" value="1"/>
</dbReference>
<feature type="compositionally biased region" description="Low complexity" evidence="16">
    <location>
        <begin position="1"/>
        <end position="20"/>
    </location>
</feature>
<comment type="similarity">
    <text evidence="13">Belongs to the ARTD/PARP family.</text>
</comment>
<dbReference type="SUPFAM" id="SSF56399">
    <property type="entry name" value="ADP-ribosylation"/>
    <property type="match status" value="1"/>
</dbReference>
<keyword evidence="9" id="KW-0862">Zinc</keyword>
<dbReference type="SMART" id="SM00292">
    <property type="entry name" value="BRCT"/>
    <property type="match status" value="1"/>
</dbReference>
<dbReference type="InterPro" id="IPR036420">
    <property type="entry name" value="BRCT_dom_sf"/>
</dbReference>
<dbReference type="InterPro" id="IPR012317">
    <property type="entry name" value="Poly(ADP-ribose)pol_cat_dom"/>
</dbReference>
<dbReference type="Gene3D" id="1.20.142.10">
    <property type="entry name" value="Poly(ADP-ribose) polymerase, regulatory domain"/>
    <property type="match status" value="1"/>
</dbReference>